<evidence type="ECO:0000256" key="1">
    <source>
        <dbReference type="SAM" id="MobiDB-lite"/>
    </source>
</evidence>
<name>A0AA39C9H6_9HYME</name>
<feature type="region of interest" description="Disordered" evidence="1">
    <location>
        <begin position="1"/>
        <end position="80"/>
    </location>
</feature>
<feature type="compositionally biased region" description="Polar residues" evidence="1">
    <location>
        <begin position="1"/>
        <end position="60"/>
    </location>
</feature>
<organism evidence="2 3">
    <name type="scientific">Microctonus aethiopoides</name>
    <dbReference type="NCBI Taxonomy" id="144406"/>
    <lineage>
        <taxon>Eukaryota</taxon>
        <taxon>Metazoa</taxon>
        <taxon>Ecdysozoa</taxon>
        <taxon>Arthropoda</taxon>
        <taxon>Hexapoda</taxon>
        <taxon>Insecta</taxon>
        <taxon>Pterygota</taxon>
        <taxon>Neoptera</taxon>
        <taxon>Endopterygota</taxon>
        <taxon>Hymenoptera</taxon>
        <taxon>Apocrita</taxon>
        <taxon>Ichneumonoidea</taxon>
        <taxon>Braconidae</taxon>
        <taxon>Euphorinae</taxon>
        <taxon>Microctonus</taxon>
    </lineage>
</organism>
<reference evidence="2" key="1">
    <citation type="journal article" date="2023" name="bioRxiv">
        <title>Scaffold-level genome assemblies of two parasitoid biocontrol wasps reveal the parthenogenesis mechanism and an associated novel virus.</title>
        <authorList>
            <person name="Inwood S."/>
            <person name="Skelly J."/>
            <person name="Guhlin J."/>
            <person name="Harrop T."/>
            <person name="Goldson S."/>
            <person name="Dearden P."/>
        </authorList>
    </citation>
    <scope>NUCLEOTIDE SEQUENCE</scope>
    <source>
        <strain evidence="2">Irish</strain>
        <tissue evidence="2">Whole body</tissue>
    </source>
</reference>
<feature type="compositionally biased region" description="Basic and acidic residues" evidence="1">
    <location>
        <begin position="66"/>
        <end position="80"/>
    </location>
</feature>
<evidence type="ECO:0000313" key="3">
    <source>
        <dbReference type="Proteomes" id="UP001168990"/>
    </source>
</evidence>
<keyword evidence="3" id="KW-1185">Reference proteome</keyword>
<reference evidence="2" key="2">
    <citation type="submission" date="2023-03" db="EMBL/GenBank/DDBJ databases">
        <authorList>
            <person name="Inwood S.N."/>
            <person name="Skelly J.G."/>
            <person name="Guhlin J."/>
            <person name="Harrop T.W.R."/>
            <person name="Goldson S.G."/>
            <person name="Dearden P.K."/>
        </authorList>
    </citation>
    <scope>NUCLEOTIDE SEQUENCE</scope>
    <source>
        <strain evidence="2">Irish</strain>
        <tissue evidence="2">Whole body</tissue>
    </source>
</reference>
<protein>
    <submittedName>
        <fullName evidence="2">Uncharacterized protein</fullName>
    </submittedName>
</protein>
<comment type="caution">
    <text evidence="2">The sequence shown here is derived from an EMBL/GenBank/DDBJ whole genome shotgun (WGS) entry which is preliminary data.</text>
</comment>
<sequence>MTDDPSTVTKSSANIHNSTGNIDLTTAGPSTSVGKSITADPSTVINPPITVSTHVGSMNSNRRKRAAEYQRDYRARGKEE</sequence>
<dbReference type="EMBL" id="JAQQBS010001423">
    <property type="protein sequence ID" value="KAK0160404.1"/>
    <property type="molecule type" value="Genomic_DNA"/>
</dbReference>
<gene>
    <name evidence="2" type="ORF">PV328_007815</name>
</gene>
<evidence type="ECO:0000313" key="2">
    <source>
        <dbReference type="EMBL" id="KAK0160404.1"/>
    </source>
</evidence>
<proteinExistence type="predicted"/>
<accession>A0AA39C9H6</accession>
<dbReference type="Proteomes" id="UP001168990">
    <property type="component" value="Unassembled WGS sequence"/>
</dbReference>
<dbReference type="AlphaFoldDB" id="A0AA39C9H6"/>